<keyword evidence="1" id="KW-0378">Hydrolase</keyword>
<dbReference type="AlphaFoldDB" id="A0AAU8FSX0"/>
<dbReference type="Pfam" id="PF03629">
    <property type="entry name" value="SASA"/>
    <property type="match status" value="1"/>
</dbReference>
<evidence type="ECO:0000256" key="1">
    <source>
        <dbReference type="ARBA" id="ARBA00022801"/>
    </source>
</evidence>
<dbReference type="Gene3D" id="3.40.50.1110">
    <property type="entry name" value="SGNH hydrolase"/>
    <property type="match status" value="1"/>
</dbReference>
<reference evidence="4" key="1">
    <citation type="submission" date="2024-06" db="EMBL/GenBank/DDBJ databases">
        <title>Sequencing and assembly of the genome of Dyadobacter sp. strain 676, a symbiont of Cyamopsis tetragonoloba.</title>
        <authorList>
            <person name="Guro P."/>
            <person name="Sazanova A."/>
            <person name="Kuznetsova I."/>
            <person name="Belimov A."/>
            <person name="Safronova V."/>
        </authorList>
    </citation>
    <scope>NUCLEOTIDE SEQUENCE</scope>
    <source>
        <strain evidence="4">676</strain>
    </source>
</reference>
<feature type="chain" id="PRO_5043638966" evidence="2">
    <location>
        <begin position="24"/>
        <end position="616"/>
    </location>
</feature>
<evidence type="ECO:0000259" key="3">
    <source>
        <dbReference type="Pfam" id="PF03629"/>
    </source>
</evidence>
<keyword evidence="2" id="KW-0732">Signal</keyword>
<dbReference type="EMBL" id="CP159289">
    <property type="protein sequence ID" value="XCH26629.1"/>
    <property type="molecule type" value="Genomic_DNA"/>
</dbReference>
<sequence length="616" mass="66442">MKIFVTIILVCCLTIFSRNNAAAQGGAQLDLTWPVWNSVTQRNASNQATITIAGQLWVLTGGSLPSTLTYTIRSVSATGAVGAVVGSDVVALDATGLFYRQVVLSKGWYNIDIEGQMPGAPDPTSFWSSRFGVGDVFVIAGQSNAKGVGATTWDVPVTSSFPEWIVSVNEDNQCLMNYPPNMYFSFSKLQEGNRISPTGDNSWCWAAFGKRHSDANGGMPVAFFNAAYSGSGIRNWYESANGLATNDLYTSPPAQYCANFTGISPNPSYFIGQPFQTLKNALNYYASMFGVRAVLWHQGEADTDRPTPGGIKDVATYQSYLTDVISKSRLAFNGSLSWMISQVSYTAGATTANILTAQNNVATSNFLGGNTDVQQSAVIQPPQTFPLPTSSFRGSDNVHFRDNTAQGLQVLANEWREQIDKTTTTAFNRIAAGAVPSVTVTKSGSSRTITASPGGSEYRWGTNINSATSTGTTNSITLTPASHTVLRCFKRVGNNWTASARIAIGSSYCTSCREGVVDENTLEDTEMGIGFKMFPNPIEKDFTIEFDVPEASLVKIDIVDNQGRILKTIANASHAKGHYVYPTIKVAHSPTTILFCRLTIGQTAYTKKLLIAPNKQ</sequence>
<gene>
    <name evidence="4" type="ORF">ABV298_09625</name>
</gene>
<dbReference type="SUPFAM" id="SSF52266">
    <property type="entry name" value="SGNH hydrolase"/>
    <property type="match status" value="1"/>
</dbReference>
<feature type="signal peptide" evidence="2">
    <location>
        <begin position="1"/>
        <end position="23"/>
    </location>
</feature>
<feature type="domain" description="Sialate O-acetylesterase" evidence="3">
    <location>
        <begin position="134"/>
        <end position="364"/>
    </location>
</feature>
<organism evidence="4">
    <name type="scientific">Dyadobacter sp. 676</name>
    <dbReference type="NCBI Taxonomy" id="3088362"/>
    <lineage>
        <taxon>Bacteria</taxon>
        <taxon>Pseudomonadati</taxon>
        <taxon>Bacteroidota</taxon>
        <taxon>Cytophagia</taxon>
        <taxon>Cytophagales</taxon>
        <taxon>Spirosomataceae</taxon>
        <taxon>Dyadobacter</taxon>
    </lineage>
</organism>
<dbReference type="GO" id="GO:0016788">
    <property type="term" value="F:hydrolase activity, acting on ester bonds"/>
    <property type="evidence" value="ECO:0007669"/>
    <property type="project" value="UniProtKB-ARBA"/>
</dbReference>
<dbReference type="InterPro" id="IPR005181">
    <property type="entry name" value="SASA"/>
</dbReference>
<evidence type="ECO:0000313" key="4">
    <source>
        <dbReference type="EMBL" id="XCH26629.1"/>
    </source>
</evidence>
<protein>
    <submittedName>
        <fullName evidence="4">Sialate O-acetylesterase</fullName>
    </submittedName>
</protein>
<dbReference type="InterPro" id="IPR036514">
    <property type="entry name" value="SGNH_hydro_sf"/>
</dbReference>
<proteinExistence type="predicted"/>
<accession>A0AAU8FSX0</accession>
<name>A0AAU8FSX0_9BACT</name>
<dbReference type="RefSeq" id="WP_353721913.1">
    <property type="nucleotide sequence ID" value="NZ_CP159289.1"/>
</dbReference>
<evidence type="ECO:0000256" key="2">
    <source>
        <dbReference type="SAM" id="SignalP"/>
    </source>
</evidence>